<dbReference type="InterPro" id="IPR029069">
    <property type="entry name" value="HotDog_dom_sf"/>
</dbReference>
<accession>A0ABW1TXC0</accession>
<name>A0ABW1TXC0_9BURK</name>
<organism evidence="1 2">
    <name type="scientific">Polaromonas aquatica</name>
    <dbReference type="NCBI Taxonomy" id="332657"/>
    <lineage>
        <taxon>Bacteria</taxon>
        <taxon>Pseudomonadati</taxon>
        <taxon>Pseudomonadota</taxon>
        <taxon>Betaproteobacteria</taxon>
        <taxon>Burkholderiales</taxon>
        <taxon>Comamonadaceae</taxon>
        <taxon>Polaromonas</taxon>
    </lineage>
</organism>
<evidence type="ECO:0000313" key="2">
    <source>
        <dbReference type="Proteomes" id="UP001596270"/>
    </source>
</evidence>
<gene>
    <name evidence="1" type="ORF">ACFQND_09265</name>
</gene>
<dbReference type="Gene3D" id="3.10.129.10">
    <property type="entry name" value="Hotdog Thioesterase"/>
    <property type="match status" value="1"/>
</dbReference>
<comment type="caution">
    <text evidence="1">The sequence shown here is derived from an EMBL/GenBank/DDBJ whole genome shotgun (WGS) entry which is preliminary data.</text>
</comment>
<protein>
    <submittedName>
        <fullName evidence="1">MaoC family dehydratase</fullName>
    </submittedName>
</protein>
<dbReference type="SUPFAM" id="SSF54637">
    <property type="entry name" value="Thioesterase/thiol ester dehydrase-isomerase"/>
    <property type="match status" value="1"/>
</dbReference>
<dbReference type="EMBL" id="JBHSRS010000018">
    <property type="protein sequence ID" value="MFC6281417.1"/>
    <property type="molecule type" value="Genomic_DNA"/>
</dbReference>
<evidence type="ECO:0000313" key="1">
    <source>
        <dbReference type="EMBL" id="MFC6281417.1"/>
    </source>
</evidence>
<keyword evidence="2" id="KW-1185">Reference proteome</keyword>
<proteinExistence type="predicted"/>
<dbReference type="RefSeq" id="WP_377413199.1">
    <property type="nucleotide sequence ID" value="NZ_JBHSRS010000018.1"/>
</dbReference>
<sequence>MTDIAHYQVGTEFRLAPRPMTRERMRWYVDIQETVQVDDGRIHTQPPTIHDDEAYARKQGLPGIISDGMITTNWIHGLLIDMFGPAAAAKGRLRTKYIAPIYEDQVVITCVRIVSALEKDGKETAYSLDVWCEDDQGKKLTVGDALVHQRHN</sequence>
<reference evidence="2" key="1">
    <citation type="journal article" date="2019" name="Int. J. Syst. Evol. Microbiol.">
        <title>The Global Catalogue of Microorganisms (GCM) 10K type strain sequencing project: providing services to taxonomists for standard genome sequencing and annotation.</title>
        <authorList>
            <consortium name="The Broad Institute Genomics Platform"/>
            <consortium name="The Broad Institute Genome Sequencing Center for Infectious Disease"/>
            <person name="Wu L."/>
            <person name="Ma J."/>
        </authorList>
    </citation>
    <scope>NUCLEOTIDE SEQUENCE [LARGE SCALE GENOMIC DNA]</scope>
    <source>
        <strain evidence="2">CCUG 39402</strain>
    </source>
</reference>
<dbReference type="Proteomes" id="UP001596270">
    <property type="component" value="Unassembled WGS sequence"/>
</dbReference>